<evidence type="ECO:0000256" key="1">
    <source>
        <dbReference type="SAM" id="Phobius"/>
    </source>
</evidence>
<feature type="transmembrane region" description="Helical" evidence="1">
    <location>
        <begin position="103"/>
        <end position="122"/>
    </location>
</feature>
<comment type="caution">
    <text evidence="2">The sequence shown here is derived from an EMBL/GenBank/DDBJ whole genome shotgun (WGS) entry which is preliminary data.</text>
</comment>
<feature type="transmembrane region" description="Helical" evidence="1">
    <location>
        <begin position="190"/>
        <end position="219"/>
    </location>
</feature>
<feature type="transmembrane region" description="Helical" evidence="1">
    <location>
        <begin position="376"/>
        <end position="397"/>
    </location>
</feature>
<keyword evidence="1" id="KW-1133">Transmembrane helix</keyword>
<keyword evidence="1" id="KW-0472">Membrane</keyword>
<keyword evidence="1" id="KW-0812">Transmembrane</keyword>
<feature type="transmembrane region" description="Helical" evidence="1">
    <location>
        <begin position="291"/>
        <end position="308"/>
    </location>
</feature>
<name>A0ABS0L4T9_9BACT</name>
<protein>
    <submittedName>
        <fullName evidence="2">Glycosyltransferase family 39 protein</fullName>
    </submittedName>
</protein>
<feature type="transmembrane region" description="Helical" evidence="1">
    <location>
        <begin position="231"/>
        <end position="250"/>
    </location>
</feature>
<sequence length="524" mass="58591">MPASAALNPLPAFSRRTSWLVAAGLLVWALLLHGRYLSHLPEGIHSWAQADRLALALSYYDHGMHLFRPQTFSLQSVDGVVGVEFPLLAYLAALGGKMLGREAVVPLLRLLTLLTTVLGGWYAFRMVYERSGRVLLALVPAVFWLTSPVVAFYANNFLPDSPAAALCLVGFYYYLRFVDYRRLGDLRWAALALLVGTLLKTSAGVYLIAVLGSTVLWAYLQPVYLGLYGRLWLLGLLLTSLGLIVGYTIYNQQLNALYQSDLFIAAPRPLESWHQLDAVWIRIRDLWAREYLTPLHYAVLVGTLVVLAVRRGSYRTYGAWYAQVGLGLIGALCFFGLMGQQYFDHDYYVIAPFGPVLVLLVALAALQLAHSSWPRWAPTLAGMLLLALVGWGGWRFWQRQQPVYLPFSGFYDHQWLMGGAEALRQAGVPDQATLLVMSDMQAPNTALVYFDRRGLVWKRNPLGTTLPDVEKQMADFGLSHLVLPRAAFEQWWASTPAAQASFRPIVRQPAFVVLARQPAVPHWP</sequence>
<evidence type="ECO:0000313" key="3">
    <source>
        <dbReference type="Proteomes" id="UP000601099"/>
    </source>
</evidence>
<accession>A0ABS0L4T9</accession>
<gene>
    <name evidence="2" type="ORF">I5L79_12710</name>
</gene>
<proteinExistence type="predicted"/>
<feature type="transmembrane region" description="Helical" evidence="1">
    <location>
        <begin position="320"/>
        <end position="337"/>
    </location>
</feature>
<feature type="transmembrane region" description="Helical" evidence="1">
    <location>
        <begin position="134"/>
        <end position="155"/>
    </location>
</feature>
<dbReference type="Proteomes" id="UP000601099">
    <property type="component" value="Unassembled WGS sequence"/>
</dbReference>
<feature type="transmembrane region" description="Helical" evidence="1">
    <location>
        <begin position="349"/>
        <end position="370"/>
    </location>
</feature>
<dbReference type="RefSeq" id="WP_196955437.1">
    <property type="nucleotide sequence ID" value="NZ_JADWYK010000007.1"/>
</dbReference>
<evidence type="ECO:0000313" key="2">
    <source>
        <dbReference type="EMBL" id="MBG8554414.1"/>
    </source>
</evidence>
<feature type="transmembrane region" description="Helical" evidence="1">
    <location>
        <begin position="161"/>
        <end position="178"/>
    </location>
</feature>
<organism evidence="2 3">
    <name type="scientific">Hymenobacter guriensis</name>
    <dbReference type="NCBI Taxonomy" id="2793065"/>
    <lineage>
        <taxon>Bacteria</taxon>
        <taxon>Pseudomonadati</taxon>
        <taxon>Bacteroidota</taxon>
        <taxon>Cytophagia</taxon>
        <taxon>Cytophagales</taxon>
        <taxon>Hymenobacteraceae</taxon>
        <taxon>Hymenobacter</taxon>
    </lineage>
</organism>
<reference evidence="2 3" key="1">
    <citation type="submission" date="2020-11" db="EMBL/GenBank/DDBJ databases">
        <title>Hymenobacter sp.</title>
        <authorList>
            <person name="Kim M.K."/>
        </authorList>
    </citation>
    <scope>NUCLEOTIDE SEQUENCE [LARGE SCALE GENOMIC DNA]</scope>
    <source>
        <strain evidence="2 3">BT594</strain>
    </source>
</reference>
<dbReference type="EMBL" id="JADWYK010000007">
    <property type="protein sequence ID" value="MBG8554414.1"/>
    <property type="molecule type" value="Genomic_DNA"/>
</dbReference>
<keyword evidence="3" id="KW-1185">Reference proteome</keyword>